<dbReference type="Proteomes" id="UP000442694">
    <property type="component" value="Unassembled WGS sequence"/>
</dbReference>
<reference evidence="1 2" key="1">
    <citation type="submission" date="2019-10" db="EMBL/GenBank/DDBJ databases">
        <title>New genus of Silvanigrellaceae.</title>
        <authorList>
            <person name="Pitt A."/>
            <person name="Hahn M.W."/>
        </authorList>
    </citation>
    <scope>NUCLEOTIDE SEQUENCE [LARGE SCALE GENOMIC DNA]</scope>
    <source>
        <strain evidence="1 2">33A1-SZDP</strain>
    </source>
</reference>
<evidence type="ECO:0008006" key="3">
    <source>
        <dbReference type="Google" id="ProtNLM"/>
    </source>
</evidence>
<dbReference type="RefSeq" id="WP_152212091.1">
    <property type="nucleotide sequence ID" value="NZ_WFLN01000005.1"/>
</dbReference>
<gene>
    <name evidence="1" type="ORF">GCL57_04530</name>
</gene>
<comment type="caution">
    <text evidence="1">The sequence shown here is derived from an EMBL/GenBank/DDBJ whole genome shotgun (WGS) entry which is preliminary data.</text>
</comment>
<organism evidence="1 2">
    <name type="scientific">Fluviispira multicolorata</name>
    <dbReference type="NCBI Taxonomy" id="2654512"/>
    <lineage>
        <taxon>Bacteria</taxon>
        <taxon>Pseudomonadati</taxon>
        <taxon>Bdellovibrionota</taxon>
        <taxon>Oligoflexia</taxon>
        <taxon>Silvanigrellales</taxon>
        <taxon>Silvanigrellaceae</taxon>
        <taxon>Fluviispira</taxon>
    </lineage>
</organism>
<evidence type="ECO:0000313" key="1">
    <source>
        <dbReference type="EMBL" id="KAB8031916.1"/>
    </source>
</evidence>
<dbReference type="EMBL" id="WFLN01000005">
    <property type="protein sequence ID" value="KAB8031916.1"/>
    <property type="molecule type" value="Genomic_DNA"/>
</dbReference>
<keyword evidence="2" id="KW-1185">Reference proteome</keyword>
<protein>
    <recommendedName>
        <fullName evidence="3">Outer membrane protein beta-barrel domain-containing protein</fullName>
    </recommendedName>
</protein>
<accession>A0A833JG24</accession>
<dbReference type="AlphaFoldDB" id="A0A833JG24"/>
<sequence>MYIDAQQIPIDKEIYIQQNLISTSNQKLNSDNIDILVNQELALKKINGNFYFPLTTELSLALNHNIQTSITCSYLIQSFKLNNSDGSTSKINNFWYCGNSFAYVPMASSIFHPKLKIFGGAGNAYGTQNNTDTSNQTVSLLFWTLKPSIALEVNLFQNFNFSLGSAYQFVFSNSSKDLQKQVSGVEANISFSLNFK</sequence>
<evidence type="ECO:0000313" key="2">
    <source>
        <dbReference type="Proteomes" id="UP000442694"/>
    </source>
</evidence>
<name>A0A833JG24_9BACT</name>
<proteinExistence type="predicted"/>